<dbReference type="EMBL" id="SMKO01000287">
    <property type="protein sequence ID" value="TDC86623.1"/>
    <property type="molecule type" value="Genomic_DNA"/>
</dbReference>
<accession>A0A4R4UEL2</accession>
<dbReference type="Proteomes" id="UP000295258">
    <property type="component" value="Unassembled WGS sequence"/>
</dbReference>
<feature type="domain" description="Insertion element IS402-like" evidence="1">
    <location>
        <begin position="13"/>
        <end position="86"/>
    </location>
</feature>
<dbReference type="PANTHER" id="PTHR30007">
    <property type="entry name" value="PHP DOMAIN PROTEIN"/>
    <property type="match status" value="1"/>
</dbReference>
<sequence>MRPRRYPSDTGAAEWALLERLLPVPACQTSTGGRPEKHVRRDVVDAIRYLVANGCTWRAIPSDFPPWATIYGHFARWARQGVVSQIRDQLRRAIRLRKGRCPARSPSSSNPSR</sequence>
<evidence type="ECO:0000313" key="2">
    <source>
        <dbReference type="EMBL" id="TDC86623.1"/>
    </source>
</evidence>
<evidence type="ECO:0000313" key="3">
    <source>
        <dbReference type="Proteomes" id="UP000295258"/>
    </source>
</evidence>
<name>A0A4R4UEL2_9ACTN</name>
<dbReference type="AlphaFoldDB" id="A0A4R4UEL2"/>
<dbReference type="PANTHER" id="PTHR30007:SF0">
    <property type="entry name" value="TRANSPOSASE"/>
    <property type="match status" value="1"/>
</dbReference>
<reference evidence="2 3" key="1">
    <citation type="submission" date="2019-03" db="EMBL/GenBank/DDBJ databases">
        <title>Draft genome sequences of novel Actinobacteria.</title>
        <authorList>
            <person name="Sahin N."/>
            <person name="Ay H."/>
            <person name="Saygin H."/>
        </authorList>
    </citation>
    <scope>NUCLEOTIDE SEQUENCE [LARGE SCALE GENOMIC DNA]</scope>
    <source>
        <strain evidence="2 3">KC310</strain>
    </source>
</reference>
<gene>
    <name evidence="2" type="ORF">E1292_47660</name>
</gene>
<dbReference type="Pfam" id="PF13340">
    <property type="entry name" value="DUF4096"/>
    <property type="match status" value="1"/>
</dbReference>
<organism evidence="2 3">
    <name type="scientific">Nonomuraea deserti</name>
    <dbReference type="NCBI Taxonomy" id="1848322"/>
    <lineage>
        <taxon>Bacteria</taxon>
        <taxon>Bacillati</taxon>
        <taxon>Actinomycetota</taxon>
        <taxon>Actinomycetes</taxon>
        <taxon>Streptosporangiales</taxon>
        <taxon>Streptosporangiaceae</taxon>
        <taxon>Nonomuraea</taxon>
    </lineage>
</organism>
<comment type="caution">
    <text evidence="2">The sequence shown here is derived from an EMBL/GenBank/DDBJ whole genome shotgun (WGS) entry which is preliminary data.</text>
</comment>
<keyword evidence="3" id="KW-1185">Reference proteome</keyword>
<proteinExistence type="predicted"/>
<evidence type="ECO:0000259" key="1">
    <source>
        <dbReference type="Pfam" id="PF13340"/>
    </source>
</evidence>
<protein>
    <submittedName>
        <fullName evidence="2">Transposase</fullName>
    </submittedName>
</protein>
<dbReference type="InterPro" id="IPR025161">
    <property type="entry name" value="IS402-like_dom"/>
</dbReference>